<evidence type="ECO:0000313" key="7">
    <source>
        <dbReference type="EMBL" id="PTL59816.1"/>
    </source>
</evidence>
<evidence type="ECO:0000313" key="8">
    <source>
        <dbReference type="Proteomes" id="UP000240739"/>
    </source>
</evidence>
<comment type="cofactor">
    <cofactor evidence="4">
        <name>[4Fe-4S] cluster</name>
        <dbReference type="ChEBI" id="CHEBI:49883"/>
    </cofactor>
    <text evidence="4">Binds 1 [4Fe-4S] cluster per subunit.</text>
</comment>
<comment type="similarity">
    <text evidence="1 4">Belongs to the PAPS reductase family. CysH subfamily.</text>
</comment>
<evidence type="ECO:0000256" key="1">
    <source>
        <dbReference type="ARBA" id="ARBA00009732"/>
    </source>
</evidence>
<dbReference type="SUPFAM" id="SSF52402">
    <property type="entry name" value="Adenine nucleotide alpha hydrolases-like"/>
    <property type="match status" value="1"/>
</dbReference>
<dbReference type="EC" id="1.8.4.10" evidence="4"/>
<dbReference type="GO" id="GO:0070814">
    <property type="term" value="P:hydrogen sulfide biosynthetic process"/>
    <property type="evidence" value="ECO:0007669"/>
    <property type="project" value="UniProtKB-UniRule"/>
</dbReference>
<dbReference type="GO" id="GO:0005737">
    <property type="term" value="C:cytoplasm"/>
    <property type="evidence" value="ECO:0007669"/>
    <property type="project" value="UniProtKB-SubCell"/>
</dbReference>
<dbReference type="GO" id="GO:0051539">
    <property type="term" value="F:4 iron, 4 sulfur cluster binding"/>
    <property type="evidence" value="ECO:0007669"/>
    <property type="project" value="UniProtKB-UniRule"/>
</dbReference>
<evidence type="ECO:0000256" key="4">
    <source>
        <dbReference type="HAMAP-Rule" id="MF_00063"/>
    </source>
</evidence>
<feature type="binding site" evidence="4">
    <location>
        <position position="165"/>
    </location>
    <ligand>
        <name>[4Fe-4S] cluster</name>
        <dbReference type="ChEBI" id="CHEBI:49883"/>
    </ligand>
</feature>
<accession>A0A2T4UKP0</accession>
<feature type="active site" description="Nucleophile; cysteine thiosulfonate intermediate" evidence="4">
    <location>
        <position position="270"/>
    </location>
</feature>
<keyword evidence="4" id="KW-0963">Cytoplasm</keyword>
<evidence type="ECO:0000256" key="3">
    <source>
        <dbReference type="ARBA" id="ARBA00024327"/>
    </source>
</evidence>
<comment type="subcellular location">
    <subcellularLocation>
        <location evidence="4">Cytoplasm</location>
    </subcellularLocation>
</comment>
<dbReference type="PANTHER" id="PTHR46509:SF1">
    <property type="entry name" value="PHOSPHOADENOSINE PHOSPHOSULFATE REDUCTASE"/>
    <property type="match status" value="1"/>
</dbReference>
<feature type="region of interest" description="Disordered" evidence="5">
    <location>
        <begin position="1"/>
        <end position="67"/>
    </location>
</feature>
<feature type="binding site" evidence="4">
    <location>
        <position position="251"/>
    </location>
    <ligand>
        <name>[4Fe-4S] cluster</name>
        <dbReference type="ChEBI" id="CHEBI:49883"/>
    </ligand>
</feature>
<dbReference type="GO" id="GO:0004604">
    <property type="term" value="F:phosphoadenylyl-sulfate reductase (thioredoxin) activity"/>
    <property type="evidence" value="ECO:0007669"/>
    <property type="project" value="UniProtKB-UniRule"/>
</dbReference>
<comment type="caution">
    <text evidence="7">The sequence shown here is derived from an EMBL/GenBank/DDBJ whole genome shotgun (WGS) entry which is preliminary data.</text>
</comment>
<dbReference type="GO" id="GO:0043866">
    <property type="term" value="F:adenylyl-sulfate reductase (thioredoxin) activity"/>
    <property type="evidence" value="ECO:0007669"/>
    <property type="project" value="UniProtKB-EC"/>
</dbReference>
<dbReference type="InterPro" id="IPR004511">
    <property type="entry name" value="PAPS/APS_Rdtase"/>
</dbReference>
<dbReference type="GO" id="GO:0046872">
    <property type="term" value="F:metal ion binding"/>
    <property type="evidence" value="ECO:0007669"/>
    <property type="project" value="UniProtKB-KW"/>
</dbReference>
<dbReference type="InterPro" id="IPR014729">
    <property type="entry name" value="Rossmann-like_a/b/a_fold"/>
</dbReference>
<keyword evidence="2 4" id="KW-0560">Oxidoreductase</keyword>
<evidence type="ECO:0000259" key="6">
    <source>
        <dbReference type="Pfam" id="PF01507"/>
    </source>
</evidence>
<protein>
    <recommendedName>
        <fullName evidence="4">Adenosine 5'-phosphosulfate reductase</fullName>
        <shortName evidence="4">APS reductase</shortName>
        <ecNumber evidence="4">1.8.4.10</ecNumber>
    </recommendedName>
    <alternativeName>
        <fullName evidence="4">5'-adenylylsulfate reductase</fullName>
    </alternativeName>
    <alternativeName>
        <fullName evidence="4">Thioredoxin-dependent 5'-adenylylsulfate reductase</fullName>
    </alternativeName>
</protein>
<dbReference type="Pfam" id="PF01507">
    <property type="entry name" value="PAPS_reduct"/>
    <property type="match status" value="1"/>
</dbReference>
<keyword evidence="4" id="KW-0479">Metal-binding</keyword>
<feature type="binding site" evidence="4">
    <location>
        <position position="248"/>
    </location>
    <ligand>
        <name>[4Fe-4S] cluster</name>
        <dbReference type="ChEBI" id="CHEBI:49883"/>
    </ligand>
</feature>
<name>A0A2T4UKP0_9ACTN</name>
<comment type="catalytic activity">
    <reaction evidence="4">
        <text>[thioredoxin]-disulfide + sulfite + AMP + 2 H(+) = adenosine 5'-phosphosulfate + [thioredoxin]-dithiol</text>
        <dbReference type="Rhea" id="RHEA:21976"/>
        <dbReference type="Rhea" id="RHEA-COMP:10698"/>
        <dbReference type="Rhea" id="RHEA-COMP:10700"/>
        <dbReference type="ChEBI" id="CHEBI:15378"/>
        <dbReference type="ChEBI" id="CHEBI:17359"/>
        <dbReference type="ChEBI" id="CHEBI:29950"/>
        <dbReference type="ChEBI" id="CHEBI:50058"/>
        <dbReference type="ChEBI" id="CHEBI:58243"/>
        <dbReference type="ChEBI" id="CHEBI:456215"/>
        <dbReference type="EC" id="1.8.4.10"/>
    </reaction>
</comment>
<feature type="compositionally biased region" description="Basic and acidic residues" evidence="5">
    <location>
        <begin position="48"/>
        <end position="57"/>
    </location>
</feature>
<feature type="domain" description="Phosphoadenosine phosphosulphate reductase" evidence="6">
    <location>
        <begin position="89"/>
        <end position="254"/>
    </location>
</feature>
<reference evidence="7 8" key="1">
    <citation type="submission" date="2018-03" db="EMBL/GenBank/DDBJ databases">
        <title>Aquarubrobacter algicola gen. nov., sp. nov., a novel actinobacterium isolated from shallow eutrophic lake during the end of cyanobacterial harmful algal blooms.</title>
        <authorList>
            <person name="Chun S.J."/>
        </authorList>
    </citation>
    <scope>NUCLEOTIDE SEQUENCE [LARGE SCALE GENOMIC DNA]</scope>
    <source>
        <strain evidence="7 8">Seoho-28</strain>
    </source>
</reference>
<keyword evidence="4" id="KW-0408">Iron</keyword>
<gene>
    <name evidence="4" type="primary">cysH</name>
    <name evidence="7" type="ORF">C7Y72_09220</name>
</gene>
<feature type="binding site" evidence="4">
    <location>
        <position position="164"/>
    </location>
    <ligand>
        <name>[4Fe-4S] cluster</name>
        <dbReference type="ChEBI" id="CHEBI:49883"/>
    </ligand>
</feature>
<evidence type="ECO:0000256" key="5">
    <source>
        <dbReference type="SAM" id="MobiDB-lite"/>
    </source>
</evidence>
<feature type="compositionally biased region" description="Basic and acidic residues" evidence="5">
    <location>
        <begin position="24"/>
        <end position="39"/>
    </location>
</feature>
<dbReference type="NCBIfam" id="NF002537">
    <property type="entry name" value="PRK02090.1"/>
    <property type="match status" value="1"/>
</dbReference>
<dbReference type="EMBL" id="PYYB01000001">
    <property type="protein sequence ID" value="PTL59816.1"/>
    <property type="molecule type" value="Genomic_DNA"/>
</dbReference>
<evidence type="ECO:0000256" key="2">
    <source>
        <dbReference type="ARBA" id="ARBA00023002"/>
    </source>
</evidence>
<feature type="compositionally biased region" description="Basic residues" evidence="5">
    <location>
        <begin position="1"/>
        <end position="23"/>
    </location>
</feature>
<dbReference type="HAMAP" id="MF_00063">
    <property type="entry name" value="CysH"/>
    <property type="match status" value="1"/>
</dbReference>
<dbReference type="Gene3D" id="3.40.50.620">
    <property type="entry name" value="HUPs"/>
    <property type="match status" value="1"/>
</dbReference>
<keyword evidence="4" id="KW-0411">Iron-sulfur</keyword>
<comment type="function">
    <text evidence="4">Catalyzes the formation of sulfite from adenosine 5'-phosphosulfate (APS) using thioredoxin as an electron donor.</text>
</comment>
<proteinExistence type="inferred from homology"/>
<dbReference type="InterPro" id="IPR002500">
    <property type="entry name" value="PAPS_reduct_dom"/>
</dbReference>
<sequence length="274" mass="30759">MGAHVRGRAPRRRGVQRLRRPRRHEALRGRDPRPRDARRVRPRHHEHVHGLDQERAVPGRPGRGRVRGLTQDTTRVLQEAVERHADGRLVLLTSFQKEESVIVDELARLDALDAVRFVTIDTGVLFPETLTTWKAFEDRWGITVHVEDASAPEGTPAWTGPEHCCGAQKVAALERALAGADAWITGIRREQAPTRADAELVEADEKRGGIPKYNPLAHWTDKDLWTRIMDRGIPYHPLHDQDYASIGCAPCTKPGSGREGRWAGTDKTECGLHV</sequence>
<dbReference type="Proteomes" id="UP000240739">
    <property type="component" value="Unassembled WGS sequence"/>
</dbReference>
<dbReference type="GO" id="GO:0019379">
    <property type="term" value="P:sulfate assimilation, phosphoadenylyl sulfate reduction by phosphoadenylyl-sulfate reductase (thioredoxin)"/>
    <property type="evidence" value="ECO:0007669"/>
    <property type="project" value="UniProtKB-UniRule"/>
</dbReference>
<dbReference type="PANTHER" id="PTHR46509">
    <property type="entry name" value="PHOSPHOADENOSINE PHOSPHOSULFATE REDUCTASE"/>
    <property type="match status" value="1"/>
</dbReference>
<organism evidence="7 8">
    <name type="scientific">Paraconexibacter algicola</name>
    <dbReference type="NCBI Taxonomy" id="2133960"/>
    <lineage>
        <taxon>Bacteria</taxon>
        <taxon>Bacillati</taxon>
        <taxon>Actinomycetota</taxon>
        <taxon>Thermoleophilia</taxon>
        <taxon>Solirubrobacterales</taxon>
        <taxon>Paraconexibacteraceae</taxon>
        <taxon>Paraconexibacter</taxon>
    </lineage>
</organism>
<keyword evidence="8" id="KW-1185">Reference proteome</keyword>
<comment type="pathway">
    <text evidence="3 4">Sulfur metabolism; hydrogen sulfide biosynthesis; sulfite from sulfate.</text>
</comment>
<dbReference type="AlphaFoldDB" id="A0A2T4UKP0"/>